<dbReference type="PANTHER" id="PTHR45823">
    <property type="entry name" value="T-SNARE COILED-COIL HOMOLOGY DOMAIN-CONTAINING PROTEIN"/>
    <property type="match status" value="1"/>
</dbReference>
<organism evidence="1 2">
    <name type="scientific">Araneus ventricosus</name>
    <name type="common">Orbweaver spider</name>
    <name type="synonym">Epeira ventricosa</name>
    <dbReference type="NCBI Taxonomy" id="182803"/>
    <lineage>
        <taxon>Eukaryota</taxon>
        <taxon>Metazoa</taxon>
        <taxon>Ecdysozoa</taxon>
        <taxon>Arthropoda</taxon>
        <taxon>Chelicerata</taxon>
        <taxon>Arachnida</taxon>
        <taxon>Araneae</taxon>
        <taxon>Araneomorphae</taxon>
        <taxon>Entelegynae</taxon>
        <taxon>Araneoidea</taxon>
        <taxon>Araneidae</taxon>
        <taxon>Araneus</taxon>
    </lineage>
</organism>
<dbReference type="PANTHER" id="PTHR45823:SF1">
    <property type="entry name" value="T-SNARE COILED-COIL HOMOLOGY DOMAIN-CONTAINING PROTEIN"/>
    <property type="match status" value="1"/>
</dbReference>
<protein>
    <submittedName>
        <fullName evidence="1">Uncharacterized protein</fullName>
    </submittedName>
</protein>
<accession>A0A4Y2BSY1</accession>
<name>A0A4Y2BSY1_ARAVE</name>
<dbReference type="AlphaFoldDB" id="A0A4Y2BSY1"/>
<sequence length="86" mass="9949">MTIEKALEYRFGDSQMTKFYRTELKTRPQKPDESLQVLAANVKRLISLAYAECPLDIRKSLAVQFFVDAIRDEETQLSTCLIVFTD</sequence>
<gene>
    <name evidence="1" type="ORF">AVEN_27266_1</name>
</gene>
<comment type="caution">
    <text evidence="1">The sequence shown here is derived from an EMBL/GenBank/DDBJ whole genome shotgun (WGS) entry which is preliminary data.</text>
</comment>
<dbReference type="EMBL" id="BGPR01084285">
    <property type="protein sequence ID" value="GBL94799.1"/>
    <property type="molecule type" value="Genomic_DNA"/>
</dbReference>
<proteinExistence type="predicted"/>
<dbReference type="Proteomes" id="UP000499080">
    <property type="component" value="Unassembled WGS sequence"/>
</dbReference>
<reference evidence="1 2" key="1">
    <citation type="journal article" date="2019" name="Sci. Rep.">
        <title>Orb-weaving spider Araneus ventricosus genome elucidates the spidroin gene catalogue.</title>
        <authorList>
            <person name="Kono N."/>
            <person name="Nakamura H."/>
            <person name="Ohtoshi R."/>
            <person name="Moran D.A.P."/>
            <person name="Shinohara A."/>
            <person name="Yoshida Y."/>
            <person name="Fujiwara M."/>
            <person name="Mori M."/>
            <person name="Tomita M."/>
            <person name="Arakawa K."/>
        </authorList>
    </citation>
    <scope>NUCLEOTIDE SEQUENCE [LARGE SCALE GENOMIC DNA]</scope>
</reference>
<evidence type="ECO:0000313" key="1">
    <source>
        <dbReference type="EMBL" id="GBL94799.1"/>
    </source>
</evidence>
<keyword evidence="2" id="KW-1185">Reference proteome</keyword>
<dbReference type="OrthoDB" id="6472424at2759"/>
<evidence type="ECO:0000313" key="2">
    <source>
        <dbReference type="Proteomes" id="UP000499080"/>
    </source>
</evidence>